<protein>
    <submittedName>
        <fullName evidence="10">A-kinase anchoring protein 8</fullName>
    </submittedName>
</protein>
<feature type="domain" description="C2H2 AKAP95-type" evidence="9">
    <location>
        <begin position="398"/>
        <end position="420"/>
    </location>
</feature>
<evidence type="ECO:0000256" key="1">
    <source>
        <dbReference type="ARBA" id="ARBA00004123"/>
    </source>
</evidence>
<dbReference type="InterPro" id="IPR007071">
    <property type="entry name" value="AKAP95"/>
</dbReference>
<dbReference type="Pfam" id="PF04988">
    <property type="entry name" value="AKAP95"/>
    <property type="match status" value="1"/>
</dbReference>
<feature type="region of interest" description="Disordered" evidence="8">
    <location>
        <begin position="284"/>
        <end position="387"/>
    </location>
</feature>
<dbReference type="AlphaFoldDB" id="A0A8D0F5W5"/>
<dbReference type="InterPro" id="IPR034736">
    <property type="entry name" value="ZF_C2H2_AKAP95"/>
</dbReference>
<feature type="domain" description="C2H2 AKAP95-type" evidence="9">
    <location>
        <begin position="487"/>
        <end position="510"/>
    </location>
</feature>
<evidence type="ECO:0000256" key="7">
    <source>
        <dbReference type="PROSITE-ProRule" id="PRU01140"/>
    </source>
</evidence>
<feature type="region of interest" description="Disordered" evidence="8">
    <location>
        <begin position="164"/>
        <end position="186"/>
    </location>
</feature>
<reference evidence="10" key="2">
    <citation type="submission" date="2025-09" db="UniProtKB">
        <authorList>
            <consortium name="Ensembl"/>
        </authorList>
    </citation>
    <scope>IDENTIFICATION</scope>
</reference>
<sequence>RELVVELVARVAAGPTPDSGRGCGAATRIPGSYEGYDYYNTQTTAANTAATYNYAAAAATSSSWETPKTSDMSMNADVNAAMPVASYGAETSANENSDSIIAKINQRLDMLSKEGSGGTGEGMEDQESSFRFESFESYDSRSSMNDRDMYRSSYDYGEVGTDRNDSFGSQFDSRRDQARNRGNNYGLIRGRGQNRVQNRGRLNAFNRSDHFMPSSSSERLSARWNELNYMGGRGMGGAGSNRLPSLFSQALVPDYDYGDYGDYDYGMMGMSGMGMGRYGNVPYGMGRQRNRDRMGTPKRRGFRNRSGGRSDGEGGGRKRKQSQSGDEPDSKQAKTDSEGDDTENGTSCGRFPPFQNVLSFTSGDGCEDDDEEVKKKREKQRRRDRMRDRAMDRIQFACSVCKFRSFEEEEIQKHLQSKFHKETLRYIGTKLPDKTVEFLQEYIVNRNKKIEKRRQELTEKEGTKQKPDPFKGIGQEHFFKKIEAAHCMACDMLIPAQNHLLQRHLRSADHNRNRRMAAEQFKKTSLHVAKSVLNNKHIVKMLEKYLKVSERESWQLVPSSRSSTELRLAGCAACRVGFKPKPAFGIAERSPEGQAQSSEHGGSSAPCGNAAGRLGPA</sequence>
<name>A0A8D0F5W5_STROC</name>
<comment type="similarity">
    <text evidence="7">Belongs to the AKAP95 family.</text>
</comment>
<dbReference type="PROSITE" id="PS51799">
    <property type="entry name" value="ZF_C2H2_AKAP95"/>
    <property type="match status" value="2"/>
</dbReference>
<feature type="compositionally biased region" description="Basic and acidic residues" evidence="8">
    <location>
        <begin position="328"/>
        <end position="337"/>
    </location>
</feature>
<keyword evidence="4 7" id="KW-0863">Zinc-finger</keyword>
<dbReference type="PANTHER" id="PTHR12190:SF6">
    <property type="entry name" value="A-KINASE ANCHOR PROTEIN 8"/>
    <property type="match status" value="1"/>
</dbReference>
<keyword evidence="11" id="KW-1185">Reference proteome</keyword>
<evidence type="ECO:0000256" key="5">
    <source>
        <dbReference type="ARBA" id="ARBA00022833"/>
    </source>
</evidence>
<keyword evidence="6" id="KW-0539">Nucleus</keyword>
<keyword evidence="5" id="KW-0862">Zinc</keyword>
<reference evidence="10" key="1">
    <citation type="submission" date="2025-08" db="UniProtKB">
        <authorList>
            <consortium name="Ensembl"/>
        </authorList>
    </citation>
    <scope>IDENTIFICATION</scope>
</reference>
<evidence type="ECO:0000259" key="9">
    <source>
        <dbReference type="PROSITE" id="PS51799"/>
    </source>
</evidence>
<accession>A0A8D0F5W5</accession>
<proteinExistence type="inferred from homology"/>
<dbReference type="GO" id="GO:0016363">
    <property type="term" value="C:nuclear matrix"/>
    <property type="evidence" value="ECO:0007669"/>
    <property type="project" value="TreeGrafter"/>
</dbReference>
<evidence type="ECO:0000256" key="4">
    <source>
        <dbReference type="ARBA" id="ARBA00022771"/>
    </source>
</evidence>
<keyword evidence="3" id="KW-0677">Repeat</keyword>
<dbReference type="GO" id="GO:0034237">
    <property type="term" value="F:protein kinase A regulatory subunit binding"/>
    <property type="evidence" value="ECO:0007669"/>
    <property type="project" value="TreeGrafter"/>
</dbReference>
<evidence type="ECO:0000256" key="8">
    <source>
        <dbReference type="SAM" id="MobiDB-lite"/>
    </source>
</evidence>
<dbReference type="GO" id="GO:0008270">
    <property type="term" value="F:zinc ion binding"/>
    <property type="evidence" value="ECO:0007669"/>
    <property type="project" value="UniProtKB-KW"/>
</dbReference>
<organism evidence="10 11">
    <name type="scientific">Strix occidentalis caurina</name>
    <name type="common">northern spotted owl</name>
    <dbReference type="NCBI Taxonomy" id="311401"/>
    <lineage>
        <taxon>Eukaryota</taxon>
        <taxon>Metazoa</taxon>
        <taxon>Chordata</taxon>
        <taxon>Craniata</taxon>
        <taxon>Vertebrata</taxon>
        <taxon>Euteleostomi</taxon>
        <taxon>Archelosauria</taxon>
        <taxon>Archosauria</taxon>
        <taxon>Dinosauria</taxon>
        <taxon>Saurischia</taxon>
        <taxon>Theropoda</taxon>
        <taxon>Coelurosauria</taxon>
        <taxon>Aves</taxon>
        <taxon>Neognathae</taxon>
        <taxon>Neoaves</taxon>
        <taxon>Telluraves</taxon>
        <taxon>Strigiformes</taxon>
        <taxon>Strigidae</taxon>
        <taxon>Strix</taxon>
    </lineage>
</organism>
<evidence type="ECO:0000256" key="6">
    <source>
        <dbReference type="ARBA" id="ARBA00023242"/>
    </source>
</evidence>
<dbReference type="Ensembl" id="ENSSOCT00000012315.1">
    <property type="protein sequence ID" value="ENSSOCP00000011985.1"/>
    <property type="gene ID" value="ENSSOCG00000009043.1"/>
</dbReference>
<evidence type="ECO:0000256" key="3">
    <source>
        <dbReference type="ARBA" id="ARBA00022737"/>
    </source>
</evidence>
<feature type="region of interest" description="Disordered" evidence="8">
    <location>
        <begin position="112"/>
        <end position="131"/>
    </location>
</feature>
<dbReference type="Proteomes" id="UP000694551">
    <property type="component" value="Unplaced"/>
</dbReference>
<evidence type="ECO:0000313" key="11">
    <source>
        <dbReference type="Proteomes" id="UP000694551"/>
    </source>
</evidence>
<evidence type="ECO:0000313" key="10">
    <source>
        <dbReference type="Ensembl" id="ENSSOCP00000011985.1"/>
    </source>
</evidence>
<feature type="region of interest" description="Disordered" evidence="8">
    <location>
        <begin position="585"/>
        <end position="617"/>
    </location>
</feature>
<comment type="subcellular location">
    <subcellularLocation>
        <location evidence="1">Nucleus</location>
    </subcellularLocation>
</comment>
<evidence type="ECO:0000256" key="2">
    <source>
        <dbReference type="ARBA" id="ARBA00022723"/>
    </source>
</evidence>
<keyword evidence="2" id="KW-0479">Metal-binding</keyword>
<dbReference type="PANTHER" id="PTHR12190">
    <property type="entry name" value="A-KINASE ANCHOR PROTEIN AKAP 8"/>
    <property type="match status" value="1"/>
</dbReference>
<dbReference type="GO" id="GO:0003677">
    <property type="term" value="F:DNA binding"/>
    <property type="evidence" value="ECO:0007669"/>
    <property type="project" value="InterPro"/>
</dbReference>